<keyword evidence="2" id="KW-1133">Transmembrane helix</keyword>
<organism evidence="4 5">
    <name type="scientific">Micromonospora coerulea</name>
    <dbReference type="NCBI Taxonomy" id="47856"/>
    <lineage>
        <taxon>Bacteria</taxon>
        <taxon>Bacillati</taxon>
        <taxon>Actinomycetota</taxon>
        <taxon>Actinomycetes</taxon>
        <taxon>Micromonosporales</taxon>
        <taxon>Micromonosporaceae</taxon>
        <taxon>Micromonospora</taxon>
    </lineage>
</organism>
<feature type="transmembrane region" description="Helical" evidence="2">
    <location>
        <begin position="34"/>
        <end position="57"/>
    </location>
</feature>
<name>A0ABP8S7D2_9ACTN</name>
<feature type="region of interest" description="Disordered" evidence="1">
    <location>
        <begin position="1"/>
        <end position="28"/>
    </location>
</feature>
<keyword evidence="5" id="KW-1185">Reference proteome</keyword>
<evidence type="ECO:0000313" key="4">
    <source>
        <dbReference type="EMBL" id="GAA4563810.1"/>
    </source>
</evidence>
<evidence type="ECO:0000313" key="5">
    <source>
        <dbReference type="Proteomes" id="UP001500307"/>
    </source>
</evidence>
<dbReference type="Gene3D" id="3.30.70.3040">
    <property type="match status" value="1"/>
</dbReference>
<feature type="domain" description="FtsX extracellular" evidence="3">
    <location>
        <begin position="66"/>
        <end position="157"/>
    </location>
</feature>
<dbReference type="EMBL" id="BAABGU010000003">
    <property type="protein sequence ID" value="GAA4563810.1"/>
    <property type="molecule type" value="Genomic_DNA"/>
</dbReference>
<reference evidence="5" key="1">
    <citation type="journal article" date="2019" name="Int. J. Syst. Evol. Microbiol.">
        <title>The Global Catalogue of Microorganisms (GCM) 10K type strain sequencing project: providing services to taxonomists for standard genome sequencing and annotation.</title>
        <authorList>
            <consortium name="The Broad Institute Genomics Platform"/>
            <consortium name="The Broad Institute Genome Sequencing Center for Infectious Disease"/>
            <person name="Wu L."/>
            <person name="Ma J."/>
        </authorList>
    </citation>
    <scope>NUCLEOTIDE SEQUENCE [LARGE SCALE GENOMIC DNA]</scope>
    <source>
        <strain evidence="5">JCM 3175</strain>
    </source>
</reference>
<proteinExistence type="predicted"/>
<dbReference type="Proteomes" id="UP001500307">
    <property type="component" value="Unassembled WGS sequence"/>
</dbReference>
<comment type="caution">
    <text evidence="4">The sequence shown here is derived from an EMBL/GenBank/DDBJ whole genome shotgun (WGS) entry which is preliminary data.</text>
</comment>
<keyword evidence="2" id="KW-0472">Membrane</keyword>
<keyword evidence="2" id="KW-0812">Transmembrane</keyword>
<protein>
    <recommendedName>
        <fullName evidence="3">FtsX extracellular domain-containing protein</fullName>
    </recommendedName>
</protein>
<accession>A0ABP8S7D2</accession>
<dbReference type="InterPro" id="IPR040690">
    <property type="entry name" value="FtsX_ECD"/>
</dbReference>
<evidence type="ECO:0000259" key="3">
    <source>
        <dbReference type="Pfam" id="PF18075"/>
    </source>
</evidence>
<evidence type="ECO:0000256" key="1">
    <source>
        <dbReference type="SAM" id="MobiDB-lite"/>
    </source>
</evidence>
<dbReference type="Pfam" id="PF18075">
    <property type="entry name" value="FtsX_ECD"/>
    <property type="match status" value="1"/>
</dbReference>
<evidence type="ECO:0000256" key="2">
    <source>
        <dbReference type="SAM" id="Phobius"/>
    </source>
</evidence>
<dbReference type="Gene3D" id="2.50.20.20">
    <property type="match status" value="1"/>
</dbReference>
<gene>
    <name evidence="4" type="ORF">GCM10023176_08500</name>
</gene>
<sequence length="403" mass="43557">MSEPIPQPSLDEQPPIGTPASGTEPPTPRPRWRLLLVVAAVAMLVGALAATTVVLVIGRGDQHQYAVNVFLNKDVTAEQKAAIESALDALEPVESIRFESREQAWQHFKEMFKDSPDMIAQASADAMPESFRLTTKGREFDCARLVPIRRLPGVDEIQVIQRPTKGKPGAAVGCGAETGVRASASAATPSPTATLAREELVEALQRSQRVAHRYTVRGDLPEGQRVKGSGAFDPKARRFQATITVTGGKYPSAGSRIVIGADSYVRPADEKDWVHVDLKRVKRDDPFLRFDWVDPTGLKKFTSSIASVQRTGPHSYTGRFDPDGKDIKSFLPVGAPSVVSIGMPLSPFTITTDDQGLVTSIRVELTPSTGPKLTMTTTMSDHGKPLKIKAPAGAGEAADFYYD</sequence>